<feature type="transmembrane region" description="Helical" evidence="6">
    <location>
        <begin position="538"/>
        <end position="557"/>
    </location>
</feature>
<dbReference type="AlphaFoldDB" id="A0A6S8PJC8"/>
<dbReference type="PANTHER" id="PTHR10283:SF92">
    <property type="entry name" value="LOW-AFFINITY PHOSPHATE TRANSPORTER PHO91"/>
    <property type="match status" value="1"/>
</dbReference>
<keyword evidence="2" id="KW-0813">Transport</keyword>
<dbReference type="PROSITE" id="PS51382">
    <property type="entry name" value="SPX"/>
    <property type="match status" value="1"/>
</dbReference>
<accession>A0A6S8PJC8</accession>
<keyword evidence="4 6" id="KW-1133">Transmembrane helix</keyword>
<dbReference type="CDD" id="cd01115">
    <property type="entry name" value="SLC13_permease"/>
    <property type="match status" value="1"/>
</dbReference>
<comment type="subcellular location">
    <subcellularLocation>
        <location evidence="1">Membrane</location>
        <topology evidence="1">Multi-pass membrane protein</topology>
    </subcellularLocation>
</comment>
<evidence type="ECO:0000256" key="1">
    <source>
        <dbReference type="ARBA" id="ARBA00004141"/>
    </source>
</evidence>
<dbReference type="InterPro" id="IPR004680">
    <property type="entry name" value="Cit_transptr-like_dom"/>
</dbReference>
<feature type="domain" description="SPX" evidence="7">
    <location>
        <begin position="1"/>
        <end position="159"/>
    </location>
</feature>
<evidence type="ECO:0000256" key="6">
    <source>
        <dbReference type="SAM" id="Phobius"/>
    </source>
</evidence>
<feature type="transmembrane region" description="Helical" evidence="6">
    <location>
        <begin position="637"/>
        <end position="665"/>
    </location>
</feature>
<evidence type="ECO:0000256" key="2">
    <source>
        <dbReference type="ARBA" id="ARBA00022448"/>
    </source>
</evidence>
<feature type="transmembrane region" description="Helical" evidence="6">
    <location>
        <begin position="718"/>
        <end position="741"/>
    </location>
</feature>
<keyword evidence="5 6" id="KW-0472">Membrane</keyword>
<dbReference type="Pfam" id="PF03105">
    <property type="entry name" value="SPX"/>
    <property type="match status" value="1"/>
</dbReference>
<dbReference type="GO" id="GO:0005315">
    <property type="term" value="F:phosphate transmembrane transporter activity"/>
    <property type="evidence" value="ECO:0007669"/>
    <property type="project" value="TreeGrafter"/>
</dbReference>
<name>A0A6S8PJC8_9STRA</name>
<dbReference type="Pfam" id="PF03600">
    <property type="entry name" value="CitMHS"/>
    <property type="match status" value="1"/>
</dbReference>
<reference evidence="8" key="1">
    <citation type="submission" date="2021-01" db="EMBL/GenBank/DDBJ databases">
        <authorList>
            <person name="Corre E."/>
            <person name="Pelletier E."/>
            <person name="Niang G."/>
            <person name="Scheremetjew M."/>
            <person name="Finn R."/>
            <person name="Kale V."/>
            <person name="Holt S."/>
            <person name="Cochrane G."/>
            <person name="Meng A."/>
            <person name="Brown T."/>
            <person name="Cohen L."/>
        </authorList>
    </citation>
    <scope>NUCLEOTIDE SEQUENCE</scope>
    <source>
        <strain evidence="8">CCMP127</strain>
    </source>
</reference>
<dbReference type="GO" id="GO:0006797">
    <property type="term" value="P:polyphosphate metabolic process"/>
    <property type="evidence" value="ECO:0007669"/>
    <property type="project" value="TreeGrafter"/>
</dbReference>
<gene>
    <name evidence="8" type="ORF">ACOF00016_LOCUS18822</name>
    <name evidence="9" type="ORF">ACOF00016_LOCUS18823</name>
</gene>
<dbReference type="InterPro" id="IPR004331">
    <property type="entry name" value="SPX_dom"/>
</dbReference>
<feature type="transmembrane region" description="Helical" evidence="6">
    <location>
        <begin position="589"/>
        <end position="607"/>
    </location>
</feature>
<feature type="transmembrane region" description="Helical" evidence="6">
    <location>
        <begin position="677"/>
        <end position="698"/>
    </location>
</feature>
<keyword evidence="3 6" id="KW-0812">Transmembrane</keyword>
<feature type="transmembrane region" description="Helical" evidence="6">
    <location>
        <begin position="445"/>
        <end position="463"/>
    </location>
</feature>
<feature type="transmembrane region" description="Helical" evidence="6">
    <location>
        <begin position="483"/>
        <end position="506"/>
    </location>
</feature>
<evidence type="ECO:0000313" key="8">
    <source>
        <dbReference type="EMBL" id="CAE0422244.1"/>
    </source>
</evidence>
<protein>
    <recommendedName>
        <fullName evidence="7">SPX domain-containing protein</fullName>
    </recommendedName>
</protein>
<evidence type="ECO:0000256" key="5">
    <source>
        <dbReference type="ARBA" id="ARBA00023136"/>
    </source>
</evidence>
<feature type="transmembrane region" description="Helical" evidence="6">
    <location>
        <begin position="254"/>
        <end position="278"/>
    </location>
</feature>
<dbReference type="GO" id="GO:0005886">
    <property type="term" value="C:plasma membrane"/>
    <property type="evidence" value="ECO:0007669"/>
    <property type="project" value="TreeGrafter"/>
</dbReference>
<dbReference type="EMBL" id="HBIM01025321">
    <property type="protein sequence ID" value="CAE0422244.1"/>
    <property type="molecule type" value="Transcribed_RNA"/>
</dbReference>
<evidence type="ECO:0000256" key="3">
    <source>
        <dbReference type="ARBA" id="ARBA00022692"/>
    </source>
</evidence>
<feature type="transmembrane region" description="Helical" evidence="6">
    <location>
        <begin position="290"/>
        <end position="320"/>
    </location>
</feature>
<dbReference type="GO" id="GO:0006817">
    <property type="term" value="P:phosphate ion transport"/>
    <property type="evidence" value="ECO:0007669"/>
    <property type="project" value="TreeGrafter"/>
</dbReference>
<evidence type="ECO:0000259" key="7">
    <source>
        <dbReference type="PROSITE" id="PS51382"/>
    </source>
</evidence>
<dbReference type="PANTHER" id="PTHR10283">
    <property type="entry name" value="SOLUTE CARRIER FAMILY 13 MEMBER"/>
    <property type="match status" value="1"/>
</dbReference>
<evidence type="ECO:0000313" key="9">
    <source>
        <dbReference type="EMBL" id="CAE0422245.1"/>
    </source>
</evidence>
<proteinExistence type="predicted"/>
<sequence>MKFSHTLSLNANPDWESDYIDYAALKKTINEISAKTHGEGLENPQTIFLQKLTKMVKHVHDFFYAKQAELEKEMARLQPILEKSASQQNLQGLSDEDTPLLKPTIAQSMLEDKRAEICDMFTRCHNLKMFGELNCTAVGKILKKYDKTLNDDLKETRLESFKQMLPFWDGAPVIEKAMDTLKHYFSHFYCNGDEDEAERRLMLMVRELVTYQRHSVWLDVVKDHRKNEEAEIKAPLLRKGNDALKQGEKWFSPFMQLTLATQLGLVGFAVFLAILWTPGIFDDDPTKRNALALLVLVSVLWAAETFALFVTAVLVPFLAVILRVIVIEGTRLDAKSASQHVFASMFSHVIMLLLGGFSIAAALSKYNIVKVVAASIGRHFGSGTRVVLLVNISIATISSMWISNVAAPVLCFSLISPILKEATAQSSRAAFGSIQEQSANRDHRLCRALVMGIALASNVGGMASPISSPQNLFAIEYTPIGWVAWFVVSIPMCVFLDLIIFAWLVYCFDLPNVESTAVYYALQRDRSGTSKKFTMQQYYVIVVSVSVVLLWCASLDMESLTGQMGVLGIIPFALFFGTGILSKQDLNNFLWSVVILAMGGLVLGEAVKTSGLLDVMAENIAGVIEYHSLSLWSTFSIFTFLVLVCTTFVSHTVGAIVVIPIVQAVGSQMHPSHAKELVFAAALACSAAMGLPVSGFPNMTAVSVEDNLGNRFVNTNDFLKYAVPASLFSWCVLVSLGYWLITIAADMDN</sequence>
<feature type="transmembrane region" description="Helical" evidence="6">
    <location>
        <begin position="341"/>
        <end position="366"/>
    </location>
</feature>
<dbReference type="EMBL" id="HBIM01025322">
    <property type="protein sequence ID" value="CAE0422245.1"/>
    <property type="molecule type" value="Transcribed_RNA"/>
</dbReference>
<feature type="transmembrane region" description="Helical" evidence="6">
    <location>
        <begin position="563"/>
        <end position="582"/>
    </location>
</feature>
<organism evidence="8">
    <name type="scientific">Amphora coffeiformis</name>
    <dbReference type="NCBI Taxonomy" id="265554"/>
    <lineage>
        <taxon>Eukaryota</taxon>
        <taxon>Sar</taxon>
        <taxon>Stramenopiles</taxon>
        <taxon>Ochrophyta</taxon>
        <taxon>Bacillariophyta</taxon>
        <taxon>Bacillariophyceae</taxon>
        <taxon>Bacillariophycidae</taxon>
        <taxon>Thalassiophysales</taxon>
        <taxon>Catenulaceae</taxon>
        <taxon>Amphora</taxon>
    </lineage>
</organism>
<evidence type="ECO:0000256" key="4">
    <source>
        <dbReference type="ARBA" id="ARBA00022989"/>
    </source>
</evidence>